<proteinExistence type="predicted"/>
<protein>
    <submittedName>
        <fullName evidence="1">Uncharacterized protein</fullName>
    </submittedName>
</protein>
<accession>A0A3S2MC24</accession>
<evidence type="ECO:0000313" key="2">
    <source>
        <dbReference type="Proteomes" id="UP000283210"/>
    </source>
</evidence>
<dbReference type="Proteomes" id="UP000283210">
    <property type="component" value="Chromosome 6"/>
</dbReference>
<sequence length="180" mass="19583">MQQPRLSGGISFHEFLSVMGFVVGVDTLLAVIPEQLERSVCTRLQPGPLGAFLQLSEHQVQQQHPCKRRSTARGTASSPAQLTIILRERRPTTRRAATSKPGKPFLHRTPFWEDARGRKTAAERGGLTAVFGGTPDVTQKDAVWGSSLLSPHQRGRGSLHGRHSDPGGSPTLLLLLLVVD</sequence>
<dbReference type="EMBL" id="CM012442">
    <property type="protein sequence ID" value="RVE72318.1"/>
    <property type="molecule type" value="Genomic_DNA"/>
</dbReference>
<evidence type="ECO:0000313" key="1">
    <source>
        <dbReference type="EMBL" id="RVE72318.1"/>
    </source>
</evidence>
<dbReference type="AlphaFoldDB" id="A0A3S2MC24"/>
<organism evidence="1 2">
    <name type="scientific">Oryzias javanicus</name>
    <name type="common">Javanese ricefish</name>
    <name type="synonym">Aplocheilus javanicus</name>
    <dbReference type="NCBI Taxonomy" id="123683"/>
    <lineage>
        <taxon>Eukaryota</taxon>
        <taxon>Metazoa</taxon>
        <taxon>Chordata</taxon>
        <taxon>Craniata</taxon>
        <taxon>Vertebrata</taxon>
        <taxon>Euteleostomi</taxon>
        <taxon>Actinopterygii</taxon>
        <taxon>Neopterygii</taxon>
        <taxon>Teleostei</taxon>
        <taxon>Neoteleostei</taxon>
        <taxon>Acanthomorphata</taxon>
        <taxon>Ovalentaria</taxon>
        <taxon>Atherinomorphae</taxon>
        <taxon>Beloniformes</taxon>
        <taxon>Adrianichthyidae</taxon>
        <taxon>Oryziinae</taxon>
        <taxon>Oryzias</taxon>
    </lineage>
</organism>
<reference evidence="1 2" key="1">
    <citation type="submission" date="2018-11" db="EMBL/GenBank/DDBJ databases">
        <authorList>
            <person name="Lopez-Roques C."/>
            <person name="Donnadieu C."/>
            <person name="Bouchez O."/>
            <person name="Klopp C."/>
            <person name="Cabau C."/>
            <person name="Zahm M."/>
        </authorList>
    </citation>
    <scope>NUCLEOTIDE SEQUENCE [LARGE SCALE GENOMIC DNA]</scope>
    <source>
        <strain evidence="1">RS831</strain>
        <tissue evidence="1">Whole body</tissue>
    </source>
</reference>
<name>A0A3S2MC24_ORYJA</name>
<keyword evidence="2" id="KW-1185">Reference proteome</keyword>
<reference evidence="1 2" key="2">
    <citation type="submission" date="2019-01" db="EMBL/GenBank/DDBJ databases">
        <title>A chromosome length genome reference of the Java medaka (oryzias javanicus).</title>
        <authorList>
            <person name="Herpin A."/>
            <person name="Takehana Y."/>
            <person name="Naruse K."/>
            <person name="Ansai S."/>
            <person name="Kawaguchi M."/>
        </authorList>
    </citation>
    <scope>NUCLEOTIDE SEQUENCE [LARGE SCALE GENOMIC DNA]</scope>
    <source>
        <strain evidence="1">RS831</strain>
        <tissue evidence="1">Whole body</tissue>
    </source>
</reference>
<dbReference type="OrthoDB" id="10619771at2759"/>
<gene>
    <name evidence="1" type="ORF">OJAV_G00060540</name>
</gene>